<dbReference type="Gene3D" id="1.20.5.170">
    <property type="match status" value="1"/>
</dbReference>
<dbReference type="HOGENOM" id="CLU_2830732_0_0_1"/>
<reference evidence="2 3" key="1">
    <citation type="journal article" date="2004" name="Science">
        <title>The Ashbya gossypii genome as a tool for mapping the ancient Saccharomyces cerevisiae genome.</title>
        <authorList>
            <person name="Dietrich F.S."/>
            <person name="Voegeli S."/>
            <person name="Brachat S."/>
            <person name="Lerch A."/>
            <person name="Gates K."/>
            <person name="Steiner S."/>
            <person name="Mohr C."/>
            <person name="Pohlmann R."/>
            <person name="Luedi P."/>
            <person name="Choi S."/>
            <person name="Wing R.A."/>
            <person name="Flavier A."/>
            <person name="Gaffney T.D."/>
            <person name="Philippsen P."/>
        </authorList>
    </citation>
    <scope>NUCLEOTIDE SEQUENCE [LARGE SCALE GENOMIC DNA]</scope>
    <source>
        <strain evidence="3">ATCC 10895 / CBS 109.51 / FGSC 9923 / NRRL Y-1056</strain>
    </source>
</reference>
<evidence type="ECO:0000313" key="2">
    <source>
        <dbReference type="EMBL" id="AAS54587.1"/>
    </source>
</evidence>
<evidence type="ECO:0000256" key="1">
    <source>
        <dbReference type="SAM" id="Coils"/>
    </source>
</evidence>
<sequence>MDARGPSDKDMNKYQDELLFQRGQLEALLERATRQKSMCDQLKQENISLRGYVENILASENNMGSR</sequence>
<dbReference type="KEGG" id="ago:AGOS_AGR097WA"/>
<evidence type="ECO:0000313" key="3">
    <source>
        <dbReference type="Proteomes" id="UP000000591"/>
    </source>
</evidence>
<dbReference type="AlphaFoldDB" id="Q74ZV1"/>
<reference evidence="3" key="2">
    <citation type="journal article" date="2013" name="G3 (Bethesda)">
        <title>Genomes of Ashbya fungi isolated from insects reveal four mating-type loci, numerous translocations, lack of transposons, and distinct gene duplications.</title>
        <authorList>
            <person name="Dietrich F.S."/>
            <person name="Voegeli S."/>
            <person name="Kuo S."/>
            <person name="Philippsen P."/>
        </authorList>
    </citation>
    <scope>GENOME REANNOTATION</scope>
    <source>
        <strain evidence="3">ATCC 10895 / CBS 109.51 / FGSC 9923 / NRRL Y-1056</strain>
    </source>
</reference>
<dbReference type="OrthoDB" id="2163284at2759"/>
<protein>
    <submittedName>
        <fullName evidence="2">AGR097W-Ap</fullName>
    </submittedName>
</protein>
<dbReference type="InParanoid" id="Q74ZV1"/>
<keyword evidence="3" id="KW-1185">Reference proteome</keyword>
<dbReference type="GeneID" id="4623065"/>
<dbReference type="RefSeq" id="NP_986763.1">
    <property type="nucleotide sequence ID" value="NM_211825.1"/>
</dbReference>
<gene>
    <name evidence="2" type="ORF">AGOS_AGR097WA</name>
</gene>
<organism evidence="2 3">
    <name type="scientific">Eremothecium gossypii (strain ATCC 10895 / CBS 109.51 / FGSC 9923 / NRRL Y-1056)</name>
    <name type="common">Yeast</name>
    <name type="synonym">Ashbya gossypii</name>
    <dbReference type="NCBI Taxonomy" id="284811"/>
    <lineage>
        <taxon>Eukaryota</taxon>
        <taxon>Fungi</taxon>
        <taxon>Dikarya</taxon>
        <taxon>Ascomycota</taxon>
        <taxon>Saccharomycotina</taxon>
        <taxon>Saccharomycetes</taxon>
        <taxon>Saccharomycetales</taxon>
        <taxon>Saccharomycetaceae</taxon>
        <taxon>Eremothecium</taxon>
    </lineage>
</organism>
<proteinExistence type="predicted"/>
<accession>Q74ZV1</accession>
<keyword evidence="1" id="KW-0175">Coiled coil</keyword>
<feature type="coiled-coil region" evidence="1">
    <location>
        <begin position="11"/>
        <end position="45"/>
    </location>
</feature>
<dbReference type="EMBL" id="AE016820">
    <property type="protein sequence ID" value="AAS54587.1"/>
    <property type="molecule type" value="Genomic_DNA"/>
</dbReference>
<name>Q74ZV1_EREGS</name>
<dbReference type="Proteomes" id="UP000000591">
    <property type="component" value="Chromosome VII"/>
</dbReference>